<dbReference type="Pfam" id="PF13519">
    <property type="entry name" value="VWA_2"/>
    <property type="match status" value="1"/>
</dbReference>
<dbReference type="InterPro" id="IPR002035">
    <property type="entry name" value="VWF_A"/>
</dbReference>
<dbReference type="InterPro" id="IPR011990">
    <property type="entry name" value="TPR-like_helical_dom_sf"/>
</dbReference>
<feature type="transmembrane region" description="Helical" evidence="3">
    <location>
        <begin position="305"/>
        <end position="321"/>
    </location>
</feature>
<dbReference type="RefSeq" id="WP_080887361.1">
    <property type="nucleotide sequence ID" value="NZ_LT828648.1"/>
</dbReference>
<dbReference type="KEGG" id="nja:NSJP_2898"/>
<protein>
    <submittedName>
        <fullName evidence="5">Putative Tetratricopeptide repeat protein</fullName>
    </submittedName>
</protein>
<evidence type="ECO:0000259" key="4">
    <source>
        <dbReference type="SMART" id="SM00327"/>
    </source>
</evidence>
<keyword evidence="3" id="KW-0472">Membrane</keyword>
<dbReference type="Proteomes" id="UP000192042">
    <property type="component" value="Chromosome I"/>
</dbReference>
<feature type="transmembrane region" description="Helical" evidence="3">
    <location>
        <begin position="327"/>
        <end position="345"/>
    </location>
</feature>
<dbReference type="InterPro" id="IPR036465">
    <property type="entry name" value="vWFA_dom_sf"/>
</dbReference>
<keyword evidence="3" id="KW-1133">Transmembrane helix</keyword>
<dbReference type="SUPFAM" id="SSF48452">
    <property type="entry name" value="TPR-like"/>
    <property type="match status" value="1"/>
</dbReference>
<reference evidence="5 6" key="1">
    <citation type="submission" date="2017-03" db="EMBL/GenBank/DDBJ databases">
        <authorList>
            <person name="Afonso C.L."/>
            <person name="Miller P.J."/>
            <person name="Scott M.A."/>
            <person name="Spackman E."/>
            <person name="Goraichik I."/>
            <person name="Dimitrov K.M."/>
            <person name="Suarez D.L."/>
            <person name="Swayne D.E."/>
        </authorList>
    </citation>
    <scope>NUCLEOTIDE SEQUENCE [LARGE SCALE GENOMIC DNA]</scope>
    <source>
        <strain evidence="5">Genome sequencing of Nitrospira japonica strain NJ11</strain>
    </source>
</reference>
<dbReference type="OrthoDB" id="9807628at2"/>
<gene>
    <name evidence="5" type="ORF">NSJP_2898</name>
</gene>
<accession>A0A1W1I7V4</accession>
<evidence type="ECO:0000313" key="5">
    <source>
        <dbReference type="EMBL" id="SLM49065.1"/>
    </source>
</evidence>
<dbReference type="PANTHER" id="PTHR22550">
    <property type="entry name" value="SPORE GERMINATION PROTEIN"/>
    <property type="match status" value="1"/>
</dbReference>
<proteinExistence type="predicted"/>
<dbReference type="EMBL" id="LT828648">
    <property type="protein sequence ID" value="SLM49065.1"/>
    <property type="molecule type" value="Genomic_DNA"/>
</dbReference>
<dbReference type="STRING" id="1325564.NSJP_2898"/>
<dbReference type="InterPro" id="IPR050768">
    <property type="entry name" value="UPF0353/GerABKA_families"/>
</dbReference>
<dbReference type="PROSITE" id="PS50005">
    <property type="entry name" value="TPR"/>
    <property type="match status" value="1"/>
</dbReference>
<feature type="compositionally biased region" description="Acidic residues" evidence="2">
    <location>
        <begin position="544"/>
        <end position="554"/>
    </location>
</feature>
<feature type="compositionally biased region" description="Polar residues" evidence="2">
    <location>
        <begin position="363"/>
        <end position="381"/>
    </location>
</feature>
<organism evidence="5 6">
    <name type="scientific">Nitrospira japonica</name>
    <dbReference type="NCBI Taxonomy" id="1325564"/>
    <lineage>
        <taxon>Bacteria</taxon>
        <taxon>Pseudomonadati</taxon>
        <taxon>Nitrospirota</taxon>
        <taxon>Nitrospiria</taxon>
        <taxon>Nitrospirales</taxon>
        <taxon>Nitrospiraceae</taxon>
        <taxon>Nitrospira</taxon>
    </lineage>
</organism>
<evidence type="ECO:0000256" key="2">
    <source>
        <dbReference type="SAM" id="MobiDB-lite"/>
    </source>
</evidence>
<dbReference type="InterPro" id="IPR019734">
    <property type="entry name" value="TPR_rpt"/>
</dbReference>
<dbReference type="SUPFAM" id="SSF53300">
    <property type="entry name" value="vWA-like"/>
    <property type="match status" value="1"/>
</dbReference>
<name>A0A1W1I7V4_9BACT</name>
<sequence length="616" mass="68471">MLELFHFLRPWFLLLAPAGLAIAWLWGKQADPKARWRGIIQPALLDHLLVGEPSGVRFTPIHWVAVSLVLAGVAAAGPTWEKEPPPFLEDRAPMVVALDLSPSMDAIDLPPTRLERAKQKIHDVAALRSGSRTGLVVYSGTAHLVLPPSEDPALLALFLEALDTKLMPVAGRHAADALAVADRILAVESVPGTVLFMTDGFNPSEIGTFAEHGQTSPHQVIVLAAGTAEGGPIRGDKGRMAVDRQGKPIQARLDREVFSRLSSEAGVPVASVTLDESDVEWVQRRAMHHMQVMQEKTAEVHWKEFGYYGTFPILLLAAFWFRKGWTVSWLMVLLLMVITGIVWPFELRAEPHSENSKFEYRNSKQLASSEKTTQGELAQSKSEARNAKQIRNQNLEMRNIEKGTSLHSDEPYATVSSDQSSSFGFRASIFEIMASWFMTPDQQGRWYFEHGDYVTAAGRYRDPMWKGLSYYRAGDYAAALAQFARLDSAEAMFLMGNCYARMKDYPAAVGAYDNALKGRQVFSEATENQKLVAGLIPKKPKDPEEGEADPNLDPDDIKFDEKGKKGKAGKVPQFKVKPEQMAEMWMRNLTISPADFLREKFRIEAEGKTKATRGSS</sequence>
<keyword evidence="1" id="KW-0802">TPR repeat</keyword>
<evidence type="ECO:0000256" key="3">
    <source>
        <dbReference type="SAM" id="Phobius"/>
    </source>
</evidence>
<dbReference type="Gene3D" id="3.40.50.410">
    <property type="entry name" value="von Willebrand factor, type A domain"/>
    <property type="match status" value="1"/>
</dbReference>
<dbReference type="Gene3D" id="1.25.40.10">
    <property type="entry name" value="Tetratricopeptide repeat domain"/>
    <property type="match status" value="1"/>
</dbReference>
<feature type="domain" description="VWFA" evidence="4">
    <location>
        <begin position="91"/>
        <end position="262"/>
    </location>
</feature>
<keyword evidence="3" id="KW-0812">Transmembrane</keyword>
<feature type="transmembrane region" description="Helical" evidence="3">
    <location>
        <begin position="6"/>
        <end position="27"/>
    </location>
</feature>
<feature type="region of interest" description="Disordered" evidence="2">
    <location>
        <begin position="359"/>
        <end position="393"/>
    </location>
</feature>
<dbReference type="SMART" id="SM00327">
    <property type="entry name" value="VWA"/>
    <property type="match status" value="1"/>
</dbReference>
<dbReference type="AlphaFoldDB" id="A0A1W1I7V4"/>
<keyword evidence="6" id="KW-1185">Reference proteome</keyword>
<evidence type="ECO:0000256" key="1">
    <source>
        <dbReference type="PROSITE-ProRule" id="PRU00339"/>
    </source>
</evidence>
<evidence type="ECO:0000313" key="6">
    <source>
        <dbReference type="Proteomes" id="UP000192042"/>
    </source>
</evidence>
<feature type="region of interest" description="Disordered" evidence="2">
    <location>
        <begin position="534"/>
        <end position="574"/>
    </location>
</feature>
<dbReference type="PANTHER" id="PTHR22550:SF14">
    <property type="entry name" value="VWFA DOMAIN-CONTAINING PROTEIN"/>
    <property type="match status" value="1"/>
</dbReference>
<feature type="repeat" description="TPR" evidence="1">
    <location>
        <begin position="489"/>
        <end position="522"/>
    </location>
</feature>